<evidence type="ECO:0000256" key="9">
    <source>
        <dbReference type="SAM" id="MobiDB-lite"/>
    </source>
</evidence>
<keyword evidence="4 8" id="KW-0274">FAD</keyword>
<comment type="subcellular location">
    <subcellularLocation>
        <location evidence="2">Mitochondrion intermembrane space</location>
    </subcellularLocation>
</comment>
<feature type="compositionally biased region" description="Polar residues" evidence="9">
    <location>
        <begin position="1"/>
        <end position="14"/>
    </location>
</feature>
<dbReference type="InterPro" id="IPR036774">
    <property type="entry name" value="ERV/ALR_sulphydryl_oxid_sf"/>
</dbReference>
<dbReference type="GeneID" id="6007927"/>
<dbReference type="OMA" id="TWMCEAH"/>
<evidence type="ECO:0000259" key="10">
    <source>
        <dbReference type="PROSITE" id="PS51324"/>
    </source>
</evidence>
<dbReference type="KEGG" id="cci:CC1G_01002"/>
<dbReference type="RefSeq" id="XP_002910865.1">
    <property type="nucleotide sequence ID" value="XM_002910819.1"/>
</dbReference>
<name>D6RNQ3_COPC7</name>
<organism evidence="11 12">
    <name type="scientific">Coprinopsis cinerea (strain Okayama-7 / 130 / ATCC MYA-4618 / FGSC 9003)</name>
    <name type="common">Inky cap fungus</name>
    <name type="synonym">Hormographiella aspergillata</name>
    <dbReference type="NCBI Taxonomy" id="240176"/>
    <lineage>
        <taxon>Eukaryota</taxon>
        <taxon>Fungi</taxon>
        <taxon>Dikarya</taxon>
        <taxon>Basidiomycota</taxon>
        <taxon>Agaricomycotina</taxon>
        <taxon>Agaricomycetes</taxon>
        <taxon>Agaricomycetidae</taxon>
        <taxon>Agaricales</taxon>
        <taxon>Agaricineae</taxon>
        <taxon>Psathyrellaceae</taxon>
        <taxon>Coprinopsis</taxon>
    </lineage>
</organism>
<accession>D6RNQ3</accession>
<dbReference type="PANTHER" id="PTHR12645:SF0">
    <property type="entry name" value="FAD-LINKED SULFHYDRYL OXIDASE ALR"/>
    <property type="match status" value="1"/>
</dbReference>
<gene>
    <name evidence="11" type="ORF">CC1G_01002</name>
</gene>
<feature type="region of interest" description="Disordered" evidence="9">
    <location>
        <begin position="1"/>
        <end position="24"/>
    </location>
</feature>
<evidence type="ECO:0000256" key="2">
    <source>
        <dbReference type="ARBA" id="ARBA00004569"/>
    </source>
</evidence>
<evidence type="ECO:0000256" key="8">
    <source>
        <dbReference type="RuleBase" id="RU371123"/>
    </source>
</evidence>
<dbReference type="Gene3D" id="1.20.120.310">
    <property type="entry name" value="ERV/ALR sulfhydryl oxidase domain"/>
    <property type="match status" value="1"/>
</dbReference>
<dbReference type="InterPro" id="IPR017905">
    <property type="entry name" value="ERV/ALR_sulphydryl_oxidase"/>
</dbReference>
<dbReference type="GO" id="GO:0005758">
    <property type="term" value="C:mitochondrial intermembrane space"/>
    <property type="evidence" value="ECO:0007669"/>
    <property type="project" value="UniProtKB-SubCell"/>
</dbReference>
<evidence type="ECO:0000256" key="3">
    <source>
        <dbReference type="ARBA" id="ARBA00022630"/>
    </source>
</evidence>
<feature type="compositionally biased region" description="Low complexity" evidence="9">
    <location>
        <begin position="102"/>
        <end position="111"/>
    </location>
</feature>
<evidence type="ECO:0000256" key="4">
    <source>
        <dbReference type="ARBA" id="ARBA00022827"/>
    </source>
</evidence>
<dbReference type="HOGENOM" id="CLU_070631_1_0_1"/>
<keyword evidence="5 8" id="KW-0560">Oxidoreductase</keyword>
<evidence type="ECO:0000313" key="11">
    <source>
        <dbReference type="EMBL" id="EFI27371.1"/>
    </source>
</evidence>
<dbReference type="OrthoDB" id="17199at2759"/>
<dbReference type="eggNOG" id="KOG3355">
    <property type="taxonomic scope" value="Eukaryota"/>
</dbReference>
<evidence type="ECO:0000313" key="12">
    <source>
        <dbReference type="Proteomes" id="UP000001861"/>
    </source>
</evidence>
<reference evidence="11 12" key="1">
    <citation type="journal article" date="2010" name="Proc. Natl. Acad. Sci. U.S.A.">
        <title>Insights into evolution of multicellular fungi from the assembled chromosomes of the mushroom Coprinopsis cinerea (Coprinus cinereus).</title>
        <authorList>
            <person name="Stajich J.E."/>
            <person name="Wilke S.K."/>
            <person name="Ahren D."/>
            <person name="Au C.H."/>
            <person name="Birren B.W."/>
            <person name="Borodovsky M."/>
            <person name="Burns C."/>
            <person name="Canback B."/>
            <person name="Casselton L.A."/>
            <person name="Cheng C.K."/>
            <person name="Deng J."/>
            <person name="Dietrich F.S."/>
            <person name="Fargo D.C."/>
            <person name="Farman M.L."/>
            <person name="Gathman A.C."/>
            <person name="Goldberg J."/>
            <person name="Guigo R."/>
            <person name="Hoegger P.J."/>
            <person name="Hooker J.B."/>
            <person name="Huggins A."/>
            <person name="James T.Y."/>
            <person name="Kamada T."/>
            <person name="Kilaru S."/>
            <person name="Kodira C."/>
            <person name="Kues U."/>
            <person name="Kupfer D."/>
            <person name="Kwan H.S."/>
            <person name="Lomsadze A."/>
            <person name="Li W."/>
            <person name="Lilly W.W."/>
            <person name="Ma L.J."/>
            <person name="Mackey A.J."/>
            <person name="Manning G."/>
            <person name="Martin F."/>
            <person name="Muraguchi H."/>
            <person name="Natvig D.O."/>
            <person name="Palmerini H."/>
            <person name="Ramesh M.A."/>
            <person name="Rehmeyer C.J."/>
            <person name="Roe B.A."/>
            <person name="Shenoy N."/>
            <person name="Stanke M."/>
            <person name="Ter-Hovhannisyan V."/>
            <person name="Tunlid A."/>
            <person name="Velagapudi R."/>
            <person name="Vision T.J."/>
            <person name="Zeng Q."/>
            <person name="Zolan M.E."/>
            <person name="Pukkila P.J."/>
        </authorList>
    </citation>
    <scope>NUCLEOTIDE SEQUENCE [LARGE SCALE GENOMIC DNA]</scope>
    <source>
        <strain evidence="12">Okayama-7 / 130 / ATCC MYA-4618 / FGSC 9003</strain>
    </source>
</reference>
<dbReference type="PANTHER" id="PTHR12645">
    <property type="entry name" value="ALR/ERV"/>
    <property type="match status" value="1"/>
</dbReference>
<protein>
    <recommendedName>
        <fullName evidence="8">Sulfhydryl oxidase</fullName>
        <ecNumber evidence="8">1.8.3.2</ecNumber>
    </recommendedName>
</protein>
<keyword evidence="6" id="KW-0496">Mitochondrion</keyword>
<evidence type="ECO:0000256" key="7">
    <source>
        <dbReference type="ARBA" id="ARBA00023157"/>
    </source>
</evidence>
<dbReference type="InterPro" id="IPR039799">
    <property type="entry name" value="ALR/ERV"/>
</dbReference>
<keyword evidence="12" id="KW-1185">Reference proteome</keyword>
<dbReference type="Proteomes" id="UP000001861">
    <property type="component" value="Unassembled WGS sequence"/>
</dbReference>
<dbReference type="GO" id="GO:0050660">
    <property type="term" value="F:flavin adenine dinucleotide binding"/>
    <property type="evidence" value="ECO:0007669"/>
    <property type="project" value="TreeGrafter"/>
</dbReference>
<feature type="region of interest" description="Disordered" evidence="9">
    <location>
        <begin position="98"/>
        <end position="132"/>
    </location>
</feature>
<feature type="domain" description="ERV/ALR sulfhydryl oxidase" evidence="10">
    <location>
        <begin position="130"/>
        <end position="230"/>
    </location>
</feature>
<dbReference type="GO" id="GO:0016971">
    <property type="term" value="F:flavin-dependent sulfhydryl oxidase activity"/>
    <property type="evidence" value="ECO:0007669"/>
    <property type="project" value="InterPro"/>
</dbReference>
<evidence type="ECO:0000256" key="1">
    <source>
        <dbReference type="ARBA" id="ARBA00001974"/>
    </source>
</evidence>
<sequence>MAVEATSTPSNGKPKTTLPPGMVMGPDGKPCKICTAFRNWKPGTTNHTEADTGRDKARAADYAAKAKAQAGASQNNSTRAAMGAFAGFAAAAANTSAKSTNGQGTTQTGSQPVEGTSQLSARPLEPPADCPPDVEVLGRATWTFLHTAAAYYPDKPTPTQRANMLMLLRSLPIVYPCSWCADDFGKSIDHNPPDVSSRERLSLWLCQRHNEVNEKLGKEKFDCSKVDERWKDGPPDGRCD</sequence>
<evidence type="ECO:0000256" key="6">
    <source>
        <dbReference type="ARBA" id="ARBA00023128"/>
    </source>
</evidence>
<dbReference type="EC" id="1.8.3.2" evidence="8"/>
<dbReference type="SUPFAM" id="SSF69000">
    <property type="entry name" value="FAD-dependent thiol oxidase"/>
    <property type="match status" value="1"/>
</dbReference>
<dbReference type="VEuPathDB" id="FungiDB:CC1G_01002"/>
<dbReference type="Pfam" id="PF04777">
    <property type="entry name" value="Evr1_Alr"/>
    <property type="match status" value="1"/>
</dbReference>
<dbReference type="AlphaFoldDB" id="D6RNQ3"/>
<dbReference type="STRING" id="240176.D6RNQ3"/>
<dbReference type="FunFam" id="1.20.120.310:FF:000003">
    <property type="entry name" value="Sulfhydryl oxidase"/>
    <property type="match status" value="1"/>
</dbReference>
<evidence type="ECO:0000256" key="5">
    <source>
        <dbReference type="ARBA" id="ARBA00023002"/>
    </source>
</evidence>
<dbReference type="EMBL" id="AACS02000007">
    <property type="protein sequence ID" value="EFI27371.1"/>
    <property type="molecule type" value="Genomic_DNA"/>
</dbReference>
<comment type="caution">
    <text evidence="11">The sequence shown here is derived from an EMBL/GenBank/DDBJ whole genome shotgun (WGS) entry which is preliminary data.</text>
</comment>
<keyword evidence="7" id="KW-1015">Disulfide bond</keyword>
<dbReference type="PROSITE" id="PS51324">
    <property type="entry name" value="ERV_ALR"/>
    <property type="match status" value="1"/>
</dbReference>
<proteinExistence type="predicted"/>
<dbReference type="InParanoid" id="D6RNQ3"/>
<comment type="cofactor">
    <cofactor evidence="1 8">
        <name>FAD</name>
        <dbReference type="ChEBI" id="CHEBI:57692"/>
    </cofactor>
</comment>
<keyword evidence="3 8" id="KW-0285">Flavoprotein</keyword>
<comment type="catalytic activity">
    <reaction evidence="8">
        <text>2 R'C(R)SH + O2 = R'C(R)S-S(R)CR' + H2O2</text>
        <dbReference type="Rhea" id="RHEA:17357"/>
        <dbReference type="ChEBI" id="CHEBI:15379"/>
        <dbReference type="ChEBI" id="CHEBI:16240"/>
        <dbReference type="ChEBI" id="CHEBI:16520"/>
        <dbReference type="ChEBI" id="CHEBI:17412"/>
        <dbReference type="EC" id="1.8.3.2"/>
    </reaction>
</comment>